<evidence type="ECO:0000313" key="1">
    <source>
        <dbReference type="EMBL" id="MBC8317197.1"/>
    </source>
</evidence>
<organism evidence="1 2">
    <name type="scientific">Candidatus Desulfobia pelagia</name>
    <dbReference type="NCBI Taxonomy" id="2841692"/>
    <lineage>
        <taxon>Bacteria</taxon>
        <taxon>Pseudomonadati</taxon>
        <taxon>Thermodesulfobacteriota</taxon>
        <taxon>Desulfobulbia</taxon>
        <taxon>Desulfobulbales</taxon>
        <taxon>Desulfobulbaceae</taxon>
        <taxon>Candidatus Desulfobia</taxon>
    </lineage>
</organism>
<evidence type="ECO:0000313" key="2">
    <source>
        <dbReference type="Proteomes" id="UP000614424"/>
    </source>
</evidence>
<accession>A0A8J6TFB6</accession>
<protein>
    <submittedName>
        <fullName evidence="1">Uncharacterized protein</fullName>
    </submittedName>
</protein>
<name>A0A8J6TFB6_9BACT</name>
<gene>
    <name evidence="1" type="ORF">H8E41_04775</name>
</gene>
<dbReference type="EMBL" id="JACNJZ010000076">
    <property type="protein sequence ID" value="MBC8317197.1"/>
    <property type="molecule type" value="Genomic_DNA"/>
</dbReference>
<dbReference type="AlphaFoldDB" id="A0A8J6TFB6"/>
<proteinExistence type="predicted"/>
<reference evidence="1 2" key="1">
    <citation type="submission" date="2020-08" db="EMBL/GenBank/DDBJ databases">
        <title>Bridging the membrane lipid divide: bacteria of the FCB group superphylum have the potential to synthesize archaeal ether lipids.</title>
        <authorList>
            <person name="Villanueva L."/>
            <person name="Von Meijenfeldt F.A.B."/>
            <person name="Westbye A.B."/>
            <person name="Yadav S."/>
            <person name="Hopmans E.C."/>
            <person name="Dutilh B.E."/>
            <person name="Sinninghe Damste J.S."/>
        </authorList>
    </citation>
    <scope>NUCLEOTIDE SEQUENCE [LARGE SCALE GENOMIC DNA]</scope>
    <source>
        <strain evidence="1">NIOZ-UU47</strain>
    </source>
</reference>
<comment type="caution">
    <text evidence="1">The sequence shown here is derived from an EMBL/GenBank/DDBJ whole genome shotgun (WGS) entry which is preliminary data.</text>
</comment>
<sequence length="167" mass="19189">METVKWFTNEDLRPYSSATRMPPWAENDFIDQEGRISADDALKKNLIELVQTDYWNGMPLVRITNHSSWKIVVLNGREYIKEKSSQIAEITITLQHNASAVIPACFLSDTTFFSRKGLSIQEYLHYFTTAENQAGITLHMNDRLIGAHYGEFPLQVEIKYSRLEADA</sequence>
<dbReference type="Proteomes" id="UP000614424">
    <property type="component" value="Unassembled WGS sequence"/>
</dbReference>